<dbReference type="STRING" id="544718.AAX25_01507"/>
<evidence type="ECO:0000313" key="2">
    <source>
        <dbReference type="EMBL" id="TLS70985.1"/>
    </source>
</evidence>
<reference evidence="2 4" key="3">
    <citation type="submission" date="2019-05" db="EMBL/GenBank/DDBJ databases">
        <title>Arcobacter cibarius and Arcobacter thereius providing challenges in identification an antibiotic susceptibility and Quinolone resistance.</title>
        <authorList>
            <person name="Busch A."/>
            <person name="Hanel I."/>
            <person name="Hotzel H."/>
            <person name="Tomaso H."/>
        </authorList>
    </citation>
    <scope>NUCLEOTIDE SEQUENCE [LARGE SCALE GENOMIC DNA]</scope>
    <source>
        <strain evidence="2 4">17CS1191_2</strain>
    </source>
</reference>
<dbReference type="Gene3D" id="1.10.3680.10">
    <property type="entry name" value="TerB-like"/>
    <property type="match status" value="1"/>
</dbReference>
<organism evidence="1 3">
    <name type="scientific">Aliarcobacter thereius</name>
    <dbReference type="NCBI Taxonomy" id="544718"/>
    <lineage>
        <taxon>Bacteria</taxon>
        <taxon>Pseudomonadati</taxon>
        <taxon>Campylobacterota</taxon>
        <taxon>Epsilonproteobacteria</taxon>
        <taxon>Campylobacterales</taxon>
        <taxon>Arcobacteraceae</taxon>
        <taxon>Aliarcobacter</taxon>
    </lineage>
</organism>
<dbReference type="EMBL" id="LCUJ01000006">
    <property type="protein sequence ID" value="OCL98398.1"/>
    <property type="molecule type" value="Genomic_DNA"/>
</dbReference>
<reference evidence="1" key="1">
    <citation type="submission" date="2015-05" db="EMBL/GenBank/DDBJ databases">
        <authorList>
            <person name="Wang D.B."/>
            <person name="Wang M."/>
        </authorList>
    </citation>
    <scope>NUCLEOTIDE SEQUENCE [LARGE SCALE GENOMIC DNA]</scope>
    <source>
        <strain evidence="1">DU22</strain>
    </source>
</reference>
<dbReference type="OrthoDB" id="5345601at2"/>
<proteinExistence type="predicted"/>
<reference evidence="3" key="2">
    <citation type="submission" date="2015-05" db="EMBL/GenBank/DDBJ databases">
        <authorList>
            <person name="Rovetto F."/>
            <person name="Cocolin L."/>
            <person name="Illeghems K."/>
            <person name="Van Nieuwerburgh F."/>
            <person name="Houf K."/>
        </authorList>
    </citation>
    <scope>NUCLEOTIDE SEQUENCE [LARGE SCALE GENOMIC DNA]</scope>
    <source>
        <strain evidence="3">DU22</strain>
    </source>
</reference>
<evidence type="ECO:0000313" key="4">
    <source>
        <dbReference type="Proteomes" id="UP000308001"/>
    </source>
</evidence>
<dbReference type="Proteomes" id="UP000093281">
    <property type="component" value="Unassembled WGS sequence"/>
</dbReference>
<dbReference type="AlphaFoldDB" id="A0A1C0B5T8"/>
<dbReference type="Proteomes" id="UP000308001">
    <property type="component" value="Unassembled WGS sequence"/>
</dbReference>
<protein>
    <submittedName>
        <fullName evidence="2">TerB family tellurite resistance protein</fullName>
    </submittedName>
</protein>
<dbReference type="EMBL" id="VBUF01000005">
    <property type="protein sequence ID" value="TLS70985.1"/>
    <property type="molecule type" value="Genomic_DNA"/>
</dbReference>
<dbReference type="SUPFAM" id="SSF158682">
    <property type="entry name" value="TerB-like"/>
    <property type="match status" value="1"/>
</dbReference>
<comment type="caution">
    <text evidence="1">The sequence shown here is derived from an EMBL/GenBank/DDBJ whole genome shotgun (WGS) entry which is preliminary data.</text>
</comment>
<evidence type="ECO:0000313" key="3">
    <source>
        <dbReference type="Proteomes" id="UP000093281"/>
    </source>
</evidence>
<dbReference type="PATRIC" id="fig|544718.43.peg.1476"/>
<name>A0A1C0B5T8_9BACT</name>
<gene>
    <name evidence="1" type="ORF">AAX29_01637</name>
    <name evidence="2" type="ORF">FE246_08445</name>
</gene>
<evidence type="ECO:0000313" key="1">
    <source>
        <dbReference type="EMBL" id="OCL98398.1"/>
    </source>
</evidence>
<dbReference type="InterPro" id="IPR029024">
    <property type="entry name" value="TerB-like"/>
</dbReference>
<accession>A0A1C0B5T8</accession>
<sequence length="141" mass="16449">MLLMKLEAREKFAFLQLAHYLARADNNFGKDEEDIILDYCLEMGVENIDSFDVSKCDLEAILRNFKSIRSRKIVILELMILVHIDKVFNINEQVLIEKIAQYFEISEKDMQDFSAWGKSVAVLNEVAKVYINDNYSQEMIS</sequence>
<dbReference type="RefSeq" id="WP_066184504.1">
    <property type="nucleotide sequence ID" value="NZ_LCUJ01000006.1"/>
</dbReference>